<evidence type="ECO:0000313" key="2">
    <source>
        <dbReference type="EMBL" id="BAF55030.1"/>
    </source>
</evidence>
<name>A0AB72VCG5_CORGB</name>
<evidence type="ECO:0000256" key="1">
    <source>
        <dbReference type="SAM" id="MobiDB-lite"/>
    </source>
</evidence>
<dbReference type="EMBL" id="AP009044">
    <property type="protein sequence ID" value="BAF55030.1"/>
    <property type="molecule type" value="Genomic_DNA"/>
</dbReference>
<proteinExistence type="predicted"/>
<dbReference type="AlphaFoldDB" id="A0AB72VCG5"/>
<accession>A0AB72VCG5</accession>
<protein>
    <submittedName>
        <fullName evidence="2">Uncharacterized protein</fullName>
    </submittedName>
</protein>
<feature type="compositionally biased region" description="Basic and acidic residues" evidence="1">
    <location>
        <begin position="1"/>
        <end position="27"/>
    </location>
</feature>
<gene>
    <name evidence="2" type="ordered locus">cgR_5037</name>
</gene>
<feature type="region of interest" description="Disordered" evidence="1">
    <location>
        <begin position="1"/>
        <end position="54"/>
    </location>
</feature>
<sequence>MGGFDHGDDQQNKTDKRQNYCGEEHQSHSSLECDMDDVGMKAEQKAPGSGCLRI</sequence>
<organism evidence="2">
    <name type="scientific">Corynebacterium glutamicum (strain R)</name>
    <dbReference type="NCBI Taxonomy" id="340322"/>
    <lineage>
        <taxon>Bacteria</taxon>
        <taxon>Bacillati</taxon>
        <taxon>Actinomycetota</taxon>
        <taxon>Actinomycetes</taxon>
        <taxon>Mycobacteriales</taxon>
        <taxon>Corynebacteriaceae</taxon>
        <taxon>Corynebacterium</taxon>
    </lineage>
</organism>
<dbReference type="Proteomes" id="UP000006698">
    <property type="component" value="Chromosome"/>
</dbReference>
<dbReference type="KEGG" id="cgt:cgR_5037"/>
<reference evidence="2" key="1">
    <citation type="journal article" date="2007" name="Microbiology">
        <title>Comparative analysis of the Corynebacterium glutamicum group and complete genome sequence of strain R.</title>
        <authorList>
            <person name="Yukawa H."/>
            <person name="Omumasaba C.A."/>
            <person name="Nonaka H."/>
            <person name="Kos P."/>
            <person name="Okai N."/>
            <person name="Suzuki N."/>
            <person name="Suda M."/>
            <person name="Tsuge Y."/>
            <person name="Watanabe J."/>
            <person name="Ikeda Y."/>
            <person name="Vertes A.A."/>
            <person name="Inui M."/>
        </authorList>
    </citation>
    <scope>NUCLEOTIDE SEQUENCE</scope>
    <source>
        <strain evidence="2">R</strain>
    </source>
</reference>